<dbReference type="EMBL" id="AWUY01000203">
    <property type="protein sequence ID" value="ERJ74668.1"/>
    <property type="molecule type" value="Genomic_DNA"/>
</dbReference>
<proteinExistence type="predicted"/>
<keyword evidence="1" id="KW-0812">Transmembrane</keyword>
<gene>
    <name evidence="2" type="ORF">HMPREF0653_02155</name>
</gene>
<keyword evidence="1" id="KW-1133">Transmembrane helix</keyword>
<evidence type="ECO:0000313" key="2">
    <source>
        <dbReference type="EMBL" id="ERJ74668.1"/>
    </source>
</evidence>
<evidence type="ECO:0000256" key="1">
    <source>
        <dbReference type="SAM" id="Phobius"/>
    </source>
</evidence>
<sequence length="153" mass="17811">MGGMQFVNARLMERHTYYRYTIDDFQHQVENKIKHHKDEANFPKMEGNLDQEELDNYLFDYQAALDTEGSERTQYTIAGFLLSLPILVLSAFPEKTLPVKGYQVVLLGLAIGLLLFLFYKIVMKIIVRSKVKQAKADHPEACLYVEKVMRYNK</sequence>
<organism evidence="2 3">
    <name type="scientific">Prevotella disiens JCM 6334 = ATCC 29426</name>
    <dbReference type="NCBI Taxonomy" id="1235811"/>
    <lineage>
        <taxon>Bacteria</taxon>
        <taxon>Pseudomonadati</taxon>
        <taxon>Bacteroidota</taxon>
        <taxon>Bacteroidia</taxon>
        <taxon>Bacteroidales</taxon>
        <taxon>Prevotellaceae</taxon>
        <taxon>Prevotella</taxon>
    </lineage>
</organism>
<dbReference type="Proteomes" id="UP000016660">
    <property type="component" value="Unassembled WGS sequence"/>
</dbReference>
<feature type="transmembrane region" description="Helical" evidence="1">
    <location>
        <begin position="104"/>
        <end position="122"/>
    </location>
</feature>
<comment type="caution">
    <text evidence="2">The sequence shown here is derived from an EMBL/GenBank/DDBJ whole genome shotgun (WGS) entry which is preliminary data.</text>
</comment>
<name>A0ABP2Y8A7_9BACT</name>
<evidence type="ECO:0000313" key="3">
    <source>
        <dbReference type="Proteomes" id="UP000016660"/>
    </source>
</evidence>
<keyword evidence="3" id="KW-1185">Reference proteome</keyword>
<accession>A0ABP2Y8A7</accession>
<protein>
    <submittedName>
        <fullName evidence="2">Uncharacterized protein</fullName>
    </submittedName>
</protein>
<reference evidence="2 3" key="1">
    <citation type="submission" date="2013-06" db="EMBL/GenBank/DDBJ databases">
        <authorList>
            <person name="Weinstock G."/>
            <person name="Sodergren E."/>
            <person name="Lobos E.A."/>
            <person name="Fulton L."/>
            <person name="Fulton R."/>
            <person name="Courtney L."/>
            <person name="Fronick C."/>
            <person name="O'Laughlin M."/>
            <person name="Godfrey J."/>
            <person name="Wilson R.M."/>
            <person name="Miner T."/>
            <person name="Farmer C."/>
            <person name="Delehaunty K."/>
            <person name="Cordes M."/>
            <person name="Minx P."/>
            <person name="Tomlinson C."/>
            <person name="Chen J."/>
            <person name="Wollam A."/>
            <person name="Pepin K.H."/>
            <person name="Bhonagiri V."/>
            <person name="Zhang X."/>
            <person name="Warren W."/>
            <person name="Mitreva M."/>
            <person name="Mardis E.R."/>
            <person name="Wilson R.K."/>
        </authorList>
    </citation>
    <scope>NUCLEOTIDE SEQUENCE [LARGE SCALE GENOMIC DNA]</scope>
    <source>
        <strain evidence="2 3">ATCC 29426</strain>
    </source>
</reference>
<keyword evidence="1" id="KW-0472">Membrane</keyword>
<feature type="transmembrane region" description="Helical" evidence="1">
    <location>
        <begin position="75"/>
        <end position="92"/>
    </location>
</feature>